<feature type="region of interest" description="Disordered" evidence="1">
    <location>
        <begin position="44"/>
        <end position="150"/>
    </location>
</feature>
<organism evidence="2 3">
    <name type="scientific">Plakobranchus ocellatus</name>
    <dbReference type="NCBI Taxonomy" id="259542"/>
    <lineage>
        <taxon>Eukaryota</taxon>
        <taxon>Metazoa</taxon>
        <taxon>Spiralia</taxon>
        <taxon>Lophotrochozoa</taxon>
        <taxon>Mollusca</taxon>
        <taxon>Gastropoda</taxon>
        <taxon>Heterobranchia</taxon>
        <taxon>Euthyneura</taxon>
        <taxon>Panpulmonata</taxon>
        <taxon>Sacoglossa</taxon>
        <taxon>Placobranchoidea</taxon>
        <taxon>Plakobranchidae</taxon>
        <taxon>Plakobranchus</taxon>
    </lineage>
</organism>
<protein>
    <submittedName>
        <fullName evidence="2">Uncharacterized protein</fullName>
    </submittedName>
</protein>
<evidence type="ECO:0000313" key="3">
    <source>
        <dbReference type="Proteomes" id="UP000735302"/>
    </source>
</evidence>
<gene>
    <name evidence="2" type="ORF">PoB_007645800</name>
</gene>
<comment type="caution">
    <text evidence="2">The sequence shown here is derived from an EMBL/GenBank/DDBJ whole genome shotgun (WGS) entry which is preliminary data.</text>
</comment>
<keyword evidence="3" id="KW-1185">Reference proteome</keyword>
<evidence type="ECO:0000256" key="1">
    <source>
        <dbReference type="SAM" id="MobiDB-lite"/>
    </source>
</evidence>
<feature type="compositionally biased region" description="Basic and acidic residues" evidence="1">
    <location>
        <begin position="120"/>
        <end position="132"/>
    </location>
</feature>
<evidence type="ECO:0000313" key="2">
    <source>
        <dbReference type="EMBL" id="GFO49953.1"/>
    </source>
</evidence>
<sequence>MHTSCHNNKSFAYLLNQDSSLEIDDEATQFDFMDETSFLDDIAKDPDFVPNCKEDSDDSVFDTNDSPVDENKITDEMRPEENKEMRTEDSRDPSAFPVKGEPREGVSESGTPRKRKRPKTEREIRKERRNKGCEYTTESGKKMPKKSVGVRCKSSRCGDREFYCHELTEQDRIEINVGFFRSG</sequence>
<proteinExistence type="predicted"/>
<name>A0AAV4E093_9GAST</name>
<feature type="compositionally biased region" description="Basic and acidic residues" evidence="1">
    <location>
        <begin position="69"/>
        <end position="92"/>
    </location>
</feature>
<reference evidence="2 3" key="1">
    <citation type="journal article" date="2021" name="Elife">
        <title>Chloroplast acquisition without the gene transfer in kleptoplastic sea slugs, Plakobranchus ocellatus.</title>
        <authorList>
            <person name="Maeda T."/>
            <person name="Takahashi S."/>
            <person name="Yoshida T."/>
            <person name="Shimamura S."/>
            <person name="Takaki Y."/>
            <person name="Nagai Y."/>
            <person name="Toyoda A."/>
            <person name="Suzuki Y."/>
            <person name="Arimoto A."/>
            <person name="Ishii H."/>
            <person name="Satoh N."/>
            <person name="Nishiyama T."/>
            <person name="Hasebe M."/>
            <person name="Maruyama T."/>
            <person name="Minagawa J."/>
            <person name="Obokata J."/>
            <person name="Shigenobu S."/>
        </authorList>
    </citation>
    <scope>NUCLEOTIDE SEQUENCE [LARGE SCALE GENOMIC DNA]</scope>
</reference>
<dbReference type="EMBL" id="BLXT01008548">
    <property type="protein sequence ID" value="GFO49953.1"/>
    <property type="molecule type" value="Genomic_DNA"/>
</dbReference>
<accession>A0AAV4E093</accession>
<dbReference type="AlphaFoldDB" id="A0AAV4E093"/>
<dbReference type="Proteomes" id="UP000735302">
    <property type="component" value="Unassembled WGS sequence"/>
</dbReference>